<gene>
    <name evidence="2" type="ORF">E3N88_21400</name>
</gene>
<dbReference type="Gene3D" id="3.40.50.1000">
    <property type="entry name" value="HAD superfamily/HAD-like"/>
    <property type="match status" value="1"/>
</dbReference>
<name>A0A5N6NMJ3_9ASTR</name>
<dbReference type="PANTHER" id="PTHR31284:SF19">
    <property type="entry name" value="VEGETATIVE STORAGE PROTEIN 1-RELATED"/>
    <property type="match status" value="1"/>
</dbReference>
<sequence length="138" mass="15813">MNPLTLDMYRQSSGISPEELSEWSEEGASPVIPGPLKLYQNLIKLRFKIVFLTGMSEVYKEPRIKNLKAAGYTKWEKLILKGVDNHDRAEVYKSGERKALEEDGYRIRGNMGDQWSDLIGTNTGDRSFKLPNPLYYIP</sequence>
<keyword evidence="3" id="KW-1185">Reference proteome</keyword>
<dbReference type="OrthoDB" id="59415at2759"/>
<dbReference type="EMBL" id="SZYD01000011">
    <property type="protein sequence ID" value="KAD4889327.1"/>
    <property type="molecule type" value="Genomic_DNA"/>
</dbReference>
<protein>
    <recommendedName>
        <fullName evidence="4">Acid phosphatase</fullName>
    </recommendedName>
</protein>
<evidence type="ECO:0000313" key="2">
    <source>
        <dbReference type="EMBL" id="KAD4889327.1"/>
    </source>
</evidence>
<evidence type="ECO:0000313" key="3">
    <source>
        <dbReference type="Proteomes" id="UP000326396"/>
    </source>
</evidence>
<reference evidence="2 3" key="1">
    <citation type="submission" date="2019-05" db="EMBL/GenBank/DDBJ databases">
        <title>Mikania micrantha, genome provides insights into the molecular mechanism of rapid growth.</title>
        <authorList>
            <person name="Liu B."/>
        </authorList>
    </citation>
    <scope>NUCLEOTIDE SEQUENCE [LARGE SCALE GENOMIC DNA]</scope>
    <source>
        <strain evidence="2">NLD-2019</strain>
        <tissue evidence="2">Leaf</tissue>
    </source>
</reference>
<proteinExistence type="predicted"/>
<dbReference type="PANTHER" id="PTHR31284">
    <property type="entry name" value="ACID PHOSPHATASE-LIKE PROTEIN"/>
    <property type="match status" value="1"/>
</dbReference>
<dbReference type="InterPro" id="IPR023214">
    <property type="entry name" value="HAD_sf"/>
</dbReference>
<dbReference type="InterPro" id="IPR005519">
    <property type="entry name" value="Acid_phosphat_B-like"/>
</dbReference>
<organism evidence="2 3">
    <name type="scientific">Mikania micrantha</name>
    <name type="common">bitter vine</name>
    <dbReference type="NCBI Taxonomy" id="192012"/>
    <lineage>
        <taxon>Eukaryota</taxon>
        <taxon>Viridiplantae</taxon>
        <taxon>Streptophyta</taxon>
        <taxon>Embryophyta</taxon>
        <taxon>Tracheophyta</taxon>
        <taxon>Spermatophyta</taxon>
        <taxon>Magnoliopsida</taxon>
        <taxon>eudicotyledons</taxon>
        <taxon>Gunneridae</taxon>
        <taxon>Pentapetalae</taxon>
        <taxon>asterids</taxon>
        <taxon>campanulids</taxon>
        <taxon>Asterales</taxon>
        <taxon>Asteraceae</taxon>
        <taxon>Asteroideae</taxon>
        <taxon>Heliantheae alliance</taxon>
        <taxon>Eupatorieae</taxon>
        <taxon>Mikania</taxon>
    </lineage>
</organism>
<dbReference type="SUPFAM" id="SSF56784">
    <property type="entry name" value="HAD-like"/>
    <property type="match status" value="1"/>
</dbReference>
<dbReference type="AlphaFoldDB" id="A0A5N6NMJ3"/>
<keyword evidence="1" id="KW-0732">Signal</keyword>
<dbReference type="InterPro" id="IPR036412">
    <property type="entry name" value="HAD-like_sf"/>
</dbReference>
<accession>A0A5N6NMJ3</accession>
<comment type="caution">
    <text evidence="2">The sequence shown here is derived from an EMBL/GenBank/DDBJ whole genome shotgun (WGS) entry which is preliminary data.</text>
</comment>
<dbReference type="Proteomes" id="UP000326396">
    <property type="component" value="Linkage Group LG19"/>
</dbReference>
<dbReference type="Pfam" id="PF03767">
    <property type="entry name" value="Acid_phosphat_B"/>
    <property type="match status" value="1"/>
</dbReference>
<evidence type="ECO:0008006" key="4">
    <source>
        <dbReference type="Google" id="ProtNLM"/>
    </source>
</evidence>
<evidence type="ECO:0000256" key="1">
    <source>
        <dbReference type="ARBA" id="ARBA00022729"/>
    </source>
</evidence>